<evidence type="ECO:0000313" key="3">
    <source>
        <dbReference type="Proteomes" id="UP000634136"/>
    </source>
</evidence>
<accession>A0A834T0N6</accession>
<sequence>MKVLRKRERSVVAASCHRRSRATVTVGGHRRSGLPVIEAAALPFTFSIFCTSFQVVGDFLSFSAEDLPESNHGCCYFDDLFWHQLEFFSPLCERDLDSWEQIDSQPTMEETILVGDDLMMGPPSPIVPPEIASHVLEGVDLCDGILSLKLTHNFWDSVLEAFFRNAILQQKMHLHSAECLHLHFLLQKMHSAAEKMHSAAEMHLHFCSRIAFGRMHFCKICFRVWSIYVLQYTFAQC</sequence>
<dbReference type="PANTHER" id="PTHR36047">
    <property type="entry name" value="OS01G0191000 PROTEIN"/>
    <property type="match status" value="1"/>
</dbReference>
<feature type="domain" description="DUF7803" evidence="1">
    <location>
        <begin position="101"/>
        <end position="147"/>
    </location>
</feature>
<proteinExistence type="predicted"/>
<evidence type="ECO:0000259" key="1">
    <source>
        <dbReference type="Pfam" id="PF25086"/>
    </source>
</evidence>
<organism evidence="2 3">
    <name type="scientific">Senna tora</name>
    <dbReference type="NCBI Taxonomy" id="362788"/>
    <lineage>
        <taxon>Eukaryota</taxon>
        <taxon>Viridiplantae</taxon>
        <taxon>Streptophyta</taxon>
        <taxon>Embryophyta</taxon>
        <taxon>Tracheophyta</taxon>
        <taxon>Spermatophyta</taxon>
        <taxon>Magnoliopsida</taxon>
        <taxon>eudicotyledons</taxon>
        <taxon>Gunneridae</taxon>
        <taxon>Pentapetalae</taxon>
        <taxon>rosids</taxon>
        <taxon>fabids</taxon>
        <taxon>Fabales</taxon>
        <taxon>Fabaceae</taxon>
        <taxon>Caesalpinioideae</taxon>
        <taxon>Cassia clade</taxon>
        <taxon>Senna</taxon>
    </lineage>
</organism>
<reference evidence="2" key="1">
    <citation type="submission" date="2020-09" db="EMBL/GenBank/DDBJ databases">
        <title>Genome-Enabled Discovery of Anthraquinone Biosynthesis in Senna tora.</title>
        <authorList>
            <person name="Kang S.-H."/>
            <person name="Pandey R.P."/>
            <person name="Lee C.-M."/>
            <person name="Sim J.-S."/>
            <person name="Jeong J.-T."/>
            <person name="Choi B.-S."/>
            <person name="Jung M."/>
            <person name="Ginzburg D."/>
            <person name="Zhao K."/>
            <person name="Won S.Y."/>
            <person name="Oh T.-J."/>
            <person name="Yu Y."/>
            <person name="Kim N.-H."/>
            <person name="Lee O.R."/>
            <person name="Lee T.-H."/>
            <person name="Bashyal P."/>
            <person name="Kim T.-S."/>
            <person name="Lee W.-H."/>
            <person name="Kawkins C."/>
            <person name="Kim C.-K."/>
            <person name="Kim J.S."/>
            <person name="Ahn B.O."/>
            <person name="Rhee S.Y."/>
            <person name="Sohng J.K."/>
        </authorList>
    </citation>
    <scope>NUCLEOTIDE SEQUENCE</scope>
    <source>
        <tissue evidence="2">Leaf</tissue>
    </source>
</reference>
<keyword evidence="3" id="KW-1185">Reference proteome</keyword>
<dbReference type="PANTHER" id="PTHR36047:SF1">
    <property type="entry name" value="OS01G0191000 PROTEIN"/>
    <property type="match status" value="1"/>
</dbReference>
<gene>
    <name evidence="2" type="ORF">G2W53_032553</name>
</gene>
<dbReference type="Pfam" id="PF25086">
    <property type="entry name" value="DUF7803"/>
    <property type="match status" value="1"/>
</dbReference>
<dbReference type="InterPro" id="IPR056705">
    <property type="entry name" value="DUF7803"/>
</dbReference>
<dbReference type="EMBL" id="JAAIUW010000010">
    <property type="protein sequence ID" value="KAF7811577.1"/>
    <property type="molecule type" value="Genomic_DNA"/>
</dbReference>
<dbReference type="OrthoDB" id="1884014at2759"/>
<dbReference type="AlphaFoldDB" id="A0A834T0N6"/>
<evidence type="ECO:0000313" key="2">
    <source>
        <dbReference type="EMBL" id="KAF7811577.1"/>
    </source>
</evidence>
<protein>
    <recommendedName>
        <fullName evidence="1">DUF7803 domain-containing protein</fullName>
    </recommendedName>
</protein>
<name>A0A834T0N6_9FABA</name>
<dbReference type="Proteomes" id="UP000634136">
    <property type="component" value="Unassembled WGS sequence"/>
</dbReference>
<comment type="caution">
    <text evidence="2">The sequence shown here is derived from an EMBL/GenBank/DDBJ whole genome shotgun (WGS) entry which is preliminary data.</text>
</comment>